<dbReference type="FunFam" id="2.60.120.650:FF:000001">
    <property type="entry name" value="Putative lysine-specific demethylase 5b"/>
    <property type="match status" value="1"/>
</dbReference>
<keyword evidence="11" id="KW-0560">Oxidoreductase</keyword>
<feature type="domain" description="PHD-type" evidence="17">
    <location>
        <begin position="257"/>
        <end position="307"/>
    </location>
</feature>
<dbReference type="InterPro" id="IPR013637">
    <property type="entry name" value="Lys_sp_deMease-like_dom"/>
</dbReference>
<dbReference type="Ensembl" id="ENSOTST00005012429.2">
    <property type="protein sequence ID" value="ENSOTSP00005011283.2"/>
    <property type="gene ID" value="ENSOTSG00005002261.2"/>
</dbReference>
<evidence type="ECO:0000259" key="19">
    <source>
        <dbReference type="PROSITE" id="PS51183"/>
    </source>
</evidence>
<evidence type="ECO:0000259" key="17">
    <source>
        <dbReference type="PROSITE" id="PS50016"/>
    </source>
</evidence>
<keyword evidence="8" id="KW-0862">Zinc</keyword>
<dbReference type="Pfam" id="PF21323">
    <property type="entry name" value="KDM5_C-hel"/>
    <property type="match status" value="1"/>
</dbReference>
<dbReference type="Pfam" id="PF01388">
    <property type="entry name" value="ARID"/>
    <property type="match status" value="1"/>
</dbReference>
<dbReference type="InterPro" id="IPR019786">
    <property type="entry name" value="Zinc_finger_PHD-type_CS"/>
</dbReference>
<dbReference type="GO" id="GO:0008270">
    <property type="term" value="F:zinc ion binding"/>
    <property type="evidence" value="ECO:0007669"/>
    <property type="project" value="UniProtKB-KW"/>
</dbReference>
<dbReference type="GO" id="GO:0005634">
    <property type="term" value="C:nucleus"/>
    <property type="evidence" value="ECO:0007669"/>
    <property type="project" value="UniProtKB-SubCell"/>
</dbReference>
<dbReference type="InterPro" id="IPR048615">
    <property type="entry name" value="KDM5_C-hel"/>
</dbReference>
<dbReference type="EC" id="1.14.11.67" evidence="4"/>
<keyword evidence="22" id="KW-1185">Reference proteome</keyword>
<name>A0A8C8CFE3_ONCTS</name>
<feature type="compositionally biased region" description="Basic and acidic residues" evidence="16">
    <location>
        <begin position="1223"/>
        <end position="1234"/>
    </location>
</feature>
<comment type="similarity">
    <text evidence="3">Belongs to the JARID1 histone demethylase family.</text>
</comment>
<evidence type="ECO:0000256" key="14">
    <source>
        <dbReference type="ARBA" id="ARBA00048734"/>
    </source>
</evidence>
<evidence type="ECO:0000256" key="3">
    <source>
        <dbReference type="ARBA" id="ARBA00006801"/>
    </source>
</evidence>
<dbReference type="Gene3D" id="3.30.40.10">
    <property type="entry name" value="Zinc/RING finger domain, C3HC4 (zinc finger)"/>
    <property type="match status" value="1"/>
</dbReference>
<accession>A0A8C8CFE3</accession>
<evidence type="ECO:0000256" key="2">
    <source>
        <dbReference type="ARBA" id="ARBA00004123"/>
    </source>
</evidence>
<dbReference type="FunFam" id="1.10.150.60:FF:000001">
    <property type="entry name" value="Putative lysine-specific demethylase 5b"/>
    <property type="match status" value="1"/>
</dbReference>
<dbReference type="InterPro" id="IPR004198">
    <property type="entry name" value="Znf_C5HC2"/>
</dbReference>
<dbReference type="GO" id="GO:0003677">
    <property type="term" value="F:DNA binding"/>
    <property type="evidence" value="ECO:0007669"/>
    <property type="project" value="InterPro"/>
</dbReference>
<dbReference type="InterPro" id="IPR003349">
    <property type="entry name" value="JmjN"/>
</dbReference>
<evidence type="ECO:0000256" key="9">
    <source>
        <dbReference type="ARBA" id="ARBA00022853"/>
    </source>
</evidence>
<dbReference type="Gene3D" id="2.60.120.650">
    <property type="entry name" value="Cupin"/>
    <property type="match status" value="1"/>
</dbReference>
<keyword evidence="6" id="KW-0677">Repeat</keyword>
<keyword evidence="12" id="KW-0408">Iron</keyword>
<dbReference type="InterPro" id="IPR036431">
    <property type="entry name" value="ARID_dom_sf"/>
</dbReference>
<feature type="region of interest" description="Disordered" evidence="16">
    <location>
        <begin position="1208"/>
        <end position="1292"/>
    </location>
</feature>
<comment type="subcellular location">
    <subcellularLocation>
        <location evidence="2">Nucleus</location>
    </subcellularLocation>
</comment>
<evidence type="ECO:0000259" key="20">
    <source>
        <dbReference type="PROSITE" id="PS51184"/>
    </source>
</evidence>
<feature type="domain" description="ARID" evidence="18">
    <location>
        <begin position="106"/>
        <end position="196"/>
    </location>
</feature>
<dbReference type="PANTHER" id="PTHR10694:SF17">
    <property type="entry name" value="LYSINE-SPECIFIC DEMETHYLASE 5A"/>
    <property type="match status" value="1"/>
</dbReference>
<dbReference type="Gene3D" id="1.10.150.60">
    <property type="entry name" value="ARID DNA-binding domain"/>
    <property type="match status" value="1"/>
</dbReference>
<evidence type="ECO:0000256" key="8">
    <source>
        <dbReference type="ARBA" id="ARBA00022833"/>
    </source>
</evidence>
<evidence type="ECO:0000256" key="12">
    <source>
        <dbReference type="ARBA" id="ARBA00023004"/>
    </source>
</evidence>
<dbReference type="InterPro" id="IPR011011">
    <property type="entry name" value="Znf_FYVE_PHD"/>
</dbReference>
<dbReference type="SMART" id="SM01014">
    <property type="entry name" value="ARID"/>
    <property type="match status" value="1"/>
</dbReference>
<dbReference type="SMART" id="SM00558">
    <property type="entry name" value="JmjC"/>
    <property type="match status" value="1"/>
</dbReference>
<dbReference type="GO" id="GO:0006355">
    <property type="term" value="P:regulation of DNA-templated transcription"/>
    <property type="evidence" value="ECO:0007669"/>
    <property type="project" value="TreeGrafter"/>
</dbReference>
<gene>
    <name evidence="21" type="primary">KDM5A</name>
</gene>
<evidence type="ECO:0000256" key="7">
    <source>
        <dbReference type="ARBA" id="ARBA00022771"/>
    </source>
</evidence>
<evidence type="ECO:0000256" key="10">
    <source>
        <dbReference type="ARBA" id="ARBA00022964"/>
    </source>
</evidence>
<evidence type="ECO:0000313" key="22">
    <source>
        <dbReference type="Proteomes" id="UP000694402"/>
    </source>
</evidence>
<dbReference type="Pfam" id="PF02373">
    <property type="entry name" value="JmjC"/>
    <property type="match status" value="1"/>
</dbReference>
<organism evidence="21 22">
    <name type="scientific">Oncorhynchus tshawytscha</name>
    <name type="common">Chinook salmon</name>
    <name type="synonym">Salmo tshawytscha</name>
    <dbReference type="NCBI Taxonomy" id="74940"/>
    <lineage>
        <taxon>Eukaryota</taxon>
        <taxon>Metazoa</taxon>
        <taxon>Chordata</taxon>
        <taxon>Craniata</taxon>
        <taxon>Vertebrata</taxon>
        <taxon>Euteleostomi</taxon>
        <taxon>Actinopterygii</taxon>
        <taxon>Neopterygii</taxon>
        <taxon>Teleostei</taxon>
        <taxon>Protacanthopterygii</taxon>
        <taxon>Salmoniformes</taxon>
        <taxon>Salmonidae</taxon>
        <taxon>Salmoninae</taxon>
        <taxon>Oncorhynchus</taxon>
    </lineage>
</organism>
<feature type="domain" description="JmjC" evidence="20">
    <location>
        <begin position="401"/>
        <end position="567"/>
    </location>
</feature>
<dbReference type="InterPro" id="IPR001965">
    <property type="entry name" value="Znf_PHD"/>
</dbReference>
<evidence type="ECO:0000256" key="4">
    <source>
        <dbReference type="ARBA" id="ARBA00012902"/>
    </source>
</evidence>
<dbReference type="SMART" id="SM00501">
    <property type="entry name" value="BRIGHT"/>
    <property type="match status" value="1"/>
</dbReference>
<dbReference type="PROSITE" id="PS50016">
    <property type="entry name" value="ZF_PHD_2"/>
    <property type="match status" value="1"/>
</dbReference>
<evidence type="ECO:0000256" key="16">
    <source>
        <dbReference type="SAM" id="MobiDB-lite"/>
    </source>
</evidence>
<reference evidence="21" key="1">
    <citation type="submission" date="2025-08" db="UniProtKB">
        <authorList>
            <consortium name="Ensembl"/>
        </authorList>
    </citation>
    <scope>IDENTIFICATION</scope>
</reference>
<dbReference type="Pfam" id="PF02375">
    <property type="entry name" value="JmjN"/>
    <property type="match status" value="1"/>
</dbReference>
<evidence type="ECO:0000256" key="6">
    <source>
        <dbReference type="ARBA" id="ARBA00022737"/>
    </source>
</evidence>
<comment type="catalytic activity">
    <reaction evidence="14">
        <text>N(6),N(6),N(6)-trimethyl-L-lysyl(4)-[histone H3] + 3 2-oxoglutarate + 3 O2 = L-lysyl(4)-[histone H3] + 3 formaldehyde + 3 succinate + 3 CO2</text>
        <dbReference type="Rhea" id="RHEA:60208"/>
        <dbReference type="Rhea" id="RHEA-COMP:15537"/>
        <dbReference type="Rhea" id="RHEA-COMP:15547"/>
        <dbReference type="ChEBI" id="CHEBI:15379"/>
        <dbReference type="ChEBI" id="CHEBI:16526"/>
        <dbReference type="ChEBI" id="CHEBI:16810"/>
        <dbReference type="ChEBI" id="CHEBI:16842"/>
        <dbReference type="ChEBI" id="CHEBI:29969"/>
        <dbReference type="ChEBI" id="CHEBI:30031"/>
        <dbReference type="ChEBI" id="CHEBI:61961"/>
        <dbReference type="EC" id="1.14.11.67"/>
    </reaction>
</comment>
<dbReference type="CDD" id="cd16873">
    <property type="entry name" value="ARID_KDM5A"/>
    <property type="match status" value="1"/>
</dbReference>
<evidence type="ECO:0000256" key="11">
    <source>
        <dbReference type="ARBA" id="ARBA00023002"/>
    </source>
</evidence>
<sequence>MSLTDVNTIDFKHKYYWLFKENIICDFIMSDFAEFVPPPECPVFEPSWEDFSDPLGFINKIRPIAERTGICKIRPPEDWTPPFACDVRNFRFTPRVQRLNELEALTRVKLNFLDQIAKFWELQGSRLRFPHVERKILDLYQLSKIVSSEGGFDTVCKEKRWSKVGSRMGFPPGKGMGSLLRSHFERILYPYELFQSGATLTVSAIGRHMHTRTCRLWSVRNVFVIVVVHCISPLLDCLLPERRSRRLKYEVGDEIDLYMCLMCGRGDEEDRLLLCDGCDDSYHTFCLIPPLQDVPKGDWRCPKCVAEECSKPREAFGFEQAVREYTLQSFGEMADHFKSDYFNMPVHMVPTELVEKEFWRLVSSIEEDVIVEYGADISSKEVGSGFPVRDGKRRLLGDEEEYANSGWNLNNMPVLEQSVLTHINVDISGMKVPWLYVGMCFSSFCWHIEDHWSYSINFLHWGEPKTWYGVPAHAAEQLESVMKKLAPELFDSQPDLLHQLVTIMNPNVLMEHGVPVFRTNQCAGEFVVTFPRAYHSGFNQGYNFAEAVNFCTADWLPMGRQCVAHYRRLHRYCVFSHEELLCKMAADPESLDVELAAAVFREMGEMMEEETRLRQGVLSLEQEVFELVPDDERQCQKCKTTCFLSALTCPCSPEHLVCLHHAKELCDCPLGIKCLRYRYDLEEFPSMLYGVKSRAQSYNTWAKRVTDALAADHKNKKDLIELKVLLEDAEDRKYPENSLFRRLREMVKEAETCSSVAQVLLSRKQRHRSCSRTRNKLTVEELKVFVEQLFKLPCVIGQARQVKELLENVEDFHERAQVALADELPDSSKLQALLDLGGGLDVELPELPRLKQELQQARWLDEEKYLIETFYSGVGLAPHHAVEKAMAELQEILTVSERWEDKACACLQARPRHSMLTLESIMIEARNIPAYLPNVLALREALHKAKEWSAKVDAIQCGSNYAYLEQLESLLARGRSIPVRLDPLPQVESQVASARAWRERTARTFLKKNSTYTLLQVLSPRVDIGIYGNSKSKRRRVKELLEKERGLDLEGLSGLDESYEDACDPAIVVAAFKSKEQKEVEAIHSLRAANLAKMAMSDRIEEVKFCLCRKTASGFMLQCELCKDWFHGACVPLPKEAKFLCPLCQRSRRPRLETILSLLVSLQKLPVRLPEGEALQCLTERAMGWQVGSCGKSTQLLYLSKSKDALIDNDSSKSESPNSQFEKPMKIKMKDSEKKRKRKLEKAEHQLLMAAVSGVGDMMRSPKSSKDPKLSLLDPLGKPKKKKLKLNPDKNRELKQLAKRLAKEDKERKRKDKAVVKSEAVREGMEKRKEKKILDIPSKYDWSGAEDSNDENAVCASKNCVRPCKDKVRATREACTQLVCVYLVQNQPSLQYTLLDAHFKIIGGV</sequence>
<evidence type="ECO:0000256" key="13">
    <source>
        <dbReference type="ARBA" id="ARBA00023242"/>
    </source>
</evidence>
<evidence type="ECO:0000313" key="21">
    <source>
        <dbReference type="Ensembl" id="ENSOTSP00005011283.2"/>
    </source>
</evidence>
<dbReference type="PROSITE" id="PS51011">
    <property type="entry name" value="ARID"/>
    <property type="match status" value="1"/>
</dbReference>
<dbReference type="PROSITE" id="PS51184">
    <property type="entry name" value="JMJC"/>
    <property type="match status" value="1"/>
</dbReference>
<dbReference type="PROSITE" id="PS51183">
    <property type="entry name" value="JMJN"/>
    <property type="match status" value="1"/>
</dbReference>
<dbReference type="InterPro" id="IPR047974">
    <property type="entry name" value="KDM5A_ARID"/>
</dbReference>
<dbReference type="Proteomes" id="UP000694402">
    <property type="component" value="Unassembled WGS sequence"/>
</dbReference>
<dbReference type="Pfam" id="PF02928">
    <property type="entry name" value="zf-C5HC2"/>
    <property type="match status" value="1"/>
</dbReference>
<dbReference type="PANTHER" id="PTHR10694">
    <property type="entry name" value="LYSINE-SPECIFIC DEMETHYLASE"/>
    <property type="match status" value="1"/>
</dbReference>
<dbReference type="GO" id="GO:0034647">
    <property type="term" value="F:histone H3K4me/H3K4me2/H3K4me3 demethylase activity"/>
    <property type="evidence" value="ECO:0007669"/>
    <property type="project" value="UniProtKB-EC"/>
</dbReference>
<dbReference type="CDD" id="cd15515">
    <property type="entry name" value="PHD1_KDM5A_like"/>
    <property type="match status" value="1"/>
</dbReference>
<keyword evidence="5" id="KW-0479">Metal-binding</keyword>
<dbReference type="SMART" id="SM00545">
    <property type="entry name" value="JmjN"/>
    <property type="match status" value="1"/>
</dbReference>
<dbReference type="Pfam" id="PF00628">
    <property type="entry name" value="PHD"/>
    <property type="match status" value="2"/>
</dbReference>
<comment type="cofactor">
    <cofactor evidence="1">
        <name>Fe(2+)</name>
        <dbReference type="ChEBI" id="CHEBI:29033"/>
    </cofactor>
</comment>
<proteinExistence type="inferred from homology"/>
<evidence type="ECO:0000259" key="18">
    <source>
        <dbReference type="PROSITE" id="PS51011"/>
    </source>
</evidence>
<dbReference type="GO" id="GO:0000785">
    <property type="term" value="C:chromatin"/>
    <property type="evidence" value="ECO:0007669"/>
    <property type="project" value="TreeGrafter"/>
</dbReference>
<dbReference type="InterPro" id="IPR003347">
    <property type="entry name" value="JmjC_dom"/>
</dbReference>
<feature type="domain" description="JmjN" evidence="19">
    <location>
        <begin position="41"/>
        <end position="82"/>
    </location>
</feature>
<evidence type="ECO:0000256" key="15">
    <source>
        <dbReference type="PROSITE-ProRule" id="PRU00146"/>
    </source>
</evidence>
<keyword evidence="7 15" id="KW-0863">Zinc-finger</keyword>
<dbReference type="InterPro" id="IPR013083">
    <property type="entry name" value="Znf_RING/FYVE/PHD"/>
</dbReference>
<dbReference type="SUPFAM" id="SSF57903">
    <property type="entry name" value="FYVE/PHD zinc finger"/>
    <property type="match status" value="2"/>
</dbReference>
<reference evidence="21" key="2">
    <citation type="submission" date="2025-09" db="UniProtKB">
        <authorList>
            <consortium name="Ensembl"/>
        </authorList>
    </citation>
    <scope>IDENTIFICATION</scope>
</reference>
<dbReference type="GeneTree" id="ENSGT00940000157170"/>
<evidence type="ECO:0000256" key="1">
    <source>
        <dbReference type="ARBA" id="ARBA00001954"/>
    </source>
</evidence>
<dbReference type="SUPFAM" id="SSF46774">
    <property type="entry name" value="ARID-like"/>
    <property type="match status" value="1"/>
</dbReference>
<dbReference type="InterPro" id="IPR001606">
    <property type="entry name" value="ARID_dom"/>
</dbReference>
<protein>
    <recommendedName>
        <fullName evidence="4">[histone H3]-trimethyl-L-lysine(4) demethylase</fullName>
        <ecNumber evidence="4">1.14.11.67</ecNumber>
    </recommendedName>
</protein>
<keyword evidence="9" id="KW-0156">Chromatin regulator</keyword>
<dbReference type="SMART" id="SM00249">
    <property type="entry name" value="PHD"/>
    <property type="match status" value="2"/>
</dbReference>
<dbReference type="InterPro" id="IPR019787">
    <property type="entry name" value="Znf_PHD-finger"/>
</dbReference>
<keyword evidence="13" id="KW-0539">Nucleus</keyword>
<dbReference type="Pfam" id="PF08429">
    <property type="entry name" value="PLU-1"/>
    <property type="match status" value="1"/>
</dbReference>
<keyword evidence="10" id="KW-0223">Dioxygenase</keyword>
<dbReference type="SUPFAM" id="SSF51197">
    <property type="entry name" value="Clavaminate synthase-like"/>
    <property type="match status" value="1"/>
</dbReference>
<evidence type="ECO:0000256" key="5">
    <source>
        <dbReference type="ARBA" id="ARBA00022723"/>
    </source>
</evidence>
<dbReference type="PROSITE" id="PS01359">
    <property type="entry name" value="ZF_PHD_1"/>
    <property type="match status" value="2"/>
</dbReference>